<dbReference type="AlphaFoldDB" id="A0A8T0IPV4"/>
<evidence type="ECO:0000313" key="2">
    <source>
        <dbReference type="Proteomes" id="UP000822688"/>
    </source>
</evidence>
<organism evidence="1 2">
    <name type="scientific">Ceratodon purpureus</name>
    <name type="common">Fire moss</name>
    <name type="synonym">Dicranum purpureum</name>
    <dbReference type="NCBI Taxonomy" id="3225"/>
    <lineage>
        <taxon>Eukaryota</taxon>
        <taxon>Viridiplantae</taxon>
        <taxon>Streptophyta</taxon>
        <taxon>Embryophyta</taxon>
        <taxon>Bryophyta</taxon>
        <taxon>Bryophytina</taxon>
        <taxon>Bryopsida</taxon>
        <taxon>Dicranidae</taxon>
        <taxon>Pseudoditrichales</taxon>
        <taxon>Ditrichaceae</taxon>
        <taxon>Ceratodon</taxon>
    </lineage>
</organism>
<proteinExistence type="predicted"/>
<dbReference type="Proteomes" id="UP000822688">
    <property type="component" value="Chromosome 3"/>
</dbReference>
<dbReference type="EMBL" id="CM026423">
    <property type="protein sequence ID" value="KAG0585077.1"/>
    <property type="molecule type" value="Genomic_DNA"/>
</dbReference>
<name>A0A8T0IPV4_CERPU</name>
<reference evidence="1" key="1">
    <citation type="submission" date="2020-06" db="EMBL/GenBank/DDBJ databases">
        <title>WGS assembly of Ceratodon purpureus strain R40.</title>
        <authorList>
            <person name="Carey S.B."/>
            <person name="Jenkins J."/>
            <person name="Shu S."/>
            <person name="Lovell J.T."/>
            <person name="Sreedasyam A."/>
            <person name="Maumus F."/>
            <person name="Tiley G.P."/>
            <person name="Fernandez-Pozo N."/>
            <person name="Barry K."/>
            <person name="Chen C."/>
            <person name="Wang M."/>
            <person name="Lipzen A."/>
            <person name="Daum C."/>
            <person name="Saski C.A."/>
            <person name="Payton A.C."/>
            <person name="Mcbreen J.C."/>
            <person name="Conrad R.E."/>
            <person name="Kollar L.M."/>
            <person name="Olsson S."/>
            <person name="Huttunen S."/>
            <person name="Landis J.B."/>
            <person name="Wickett N.J."/>
            <person name="Johnson M.G."/>
            <person name="Rensing S.A."/>
            <person name="Grimwood J."/>
            <person name="Schmutz J."/>
            <person name="Mcdaniel S.F."/>
        </authorList>
    </citation>
    <scope>NUCLEOTIDE SEQUENCE</scope>
    <source>
        <strain evidence="1">R40</strain>
    </source>
</reference>
<evidence type="ECO:0000313" key="1">
    <source>
        <dbReference type="EMBL" id="KAG0585077.1"/>
    </source>
</evidence>
<keyword evidence="2" id="KW-1185">Reference proteome</keyword>
<sequence length="157" mass="18102">MAKYTEHRVTNVVVIFSCVFADRALHHRGRAEEQPVCKLIIENFLPAENLHRHLHLHSHQEGVHPEARSSWWARTTRARIREHMESHARTTRKWSCPRRQGRGASILRDSFASLFHSALAISPALRSFTVTLLQYSPFPASLRTVACYCVCSWEFAV</sequence>
<protein>
    <submittedName>
        <fullName evidence="1">Uncharacterized protein</fullName>
    </submittedName>
</protein>
<gene>
    <name evidence="1" type="ORF">KC19_3G256100</name>
</gene>
<accession>A0A8T0IPV4</accession>
<comment type="caution">
    <text evidence="1">The sequence shown here is derived from an EMBL/GenBank/DDBJ whole genome shotgun (WGS) entry which is preliminary data.</text>
</comment>